<evidence type="ECO:0000256" key="1">
    <source>
        <dbReference type="SAM" id="MobiDB-lite"/>
    </source>
</evidence>
<gene>
    <name evidence="2" type="ORF">KP803_11410</name>
</gene>
<dbReference type="RefSeq" id="WP_248008957.1">
    <property type="nucleotide sequence ID" value="NZ_JAJHVV010000006.1"/>
</dbReference>
<dbReference type="EMBL" id="JAJHVV010000006">
    <property type="protein sequence ID" value="MCK6263876.1"/>
    <property type="molecule type" value="Genomic_DNA"/>
</dbReference>
<evidence type="ECO:0000313" key="3">
    <source>
        <dbReference type="Proteomes" id="UP001139559"/>
    </source>
</evidence>
<dbReference type="Proteomes" id="UP001139559">
    <property type="component" value="Unassembled WGS sequence"/>
</dbReference>
<reference evidence="2" key="1">
    <citation type="submission" date="2021-11" db="EMBL/GenBank/DDBJ databases">
        <title>Vibrio ZSDE26 sp. nov. and Vibrio ZSDZ34 sp. nov., isolated from coastal seawater in Qingdao.</title>
        <authorList>
            <person name="Zhang P."/>
        </authorList>
    </citation>
    <scope>NUCLEOTIDE SEQUENCE</scope>
    <source>
        <strain evidence="2">ZSDE26</strain>
    </source>
</reference>
<organism evidence="2 3">
    <name type="scientific">Vibrio amylolyticus</name>
    <dbReference type="NCBI Taxonomy" id="2847292"/>
    <lineage>
        <taxon>Bacteria</taxon>
        <taxon>Pseudomonadati</taxon>
        <taxon>Pseudomonadota</taxon>
        <taxon>Gammaproteobacteria</taxon>
        <taxon>Vibrionales</taxon>
        <taxon>Vibrionaceae</taxon>
        <taxon>Vibrio</taxon>
    </lineage>
</organism>
<name>A0A9X1XK23_9VIBR</name>
<feature type="region of interest" description="Disordered" evidence="1">
    <location>
        <begin position="29"/>
        <end position="54"/>
    </location>
</feature>
<accession>A0A9X1XK23</accession>
<comment type="caution">
    <text evidence="2">The sequence shown here is derived from an EMBL/GenBank/DDBJ whole genome shotgun (WGS) entry which is preliminary data.</text>
</comment>
<protein>
    <submittedName>
        <fullName evidence="2">Uncharacterized protein</fullName>
    </submittedName>
</protein>
<proteinExistence type="predicted"/>
<sequence length="117" mass="12972">MSVSNIQSGYHIIEQSSRMTEDAAREIQQQSLPPPSFEAEIDPNETKISPSGINSAYSAADSELAFNKVKFDANEESVPPLIDPLIELSQAHQYNKIGTNMLQRDQDMIGTLLDIHI</sequence>
<evidence type="ECO:0000313" key="2">
    <source>
        <dbReference type="EMBL" id="MCK6263876.1"/>
    </source>
</evidence>
<keyword evidence="3" id="KW-1185">Reference proteome</keyword>
<dbReference type="AlphaFoldDB" id="A0A9X1XK23"/>